<dbReference type="Pfam" id="PF05730">
    <property type="entry name" value="CFEM"/>
    <property type="match status" value="1"/>
</dbReference>
<dbReference type="PROSITE" id="PS52012">
    <property type="entry name" value="CFEM"/>
    <property type="match status" value="1"/>
</dbReference>
<evidence type="ECO:0000256" key="4">
    <source>
        <dbReference type="ARBA" id="ARBA00023157"/>
    </source>
</evidence>
<feature type="region of interest" description="Disordered" evidence="5">
    <location>
        <begin position="312"/>
        <end position="344"/>
    </location>
</feature>
<feature type="compositionally biased region" description="Low complexity" evidence="5">
    <location>
        <begin position="317"/>
        <end position="332"/>
    </location>
</feature>
<evidence type="ECO:0000256" key="3">
    <source>
        <dbReference type="ARBA" id="ARBA00022729"/>
    </source>
</evidence>
<sequence length="344" mass="34542">MATAPSLCVQNCISTQNNIEFTNCNPSDAACLCISEDFLKLVAQCITAQCPSDSSKADTFFVSQCAVATASLLNPRQGPGESTPPADPATAGPAFSAPVPPSPTSSSFSAPSSPPALSASNSAASSQPTSGASPSSPQPSATASAPVTAQSHTVNKGAIAGGVVGGIFKDKGPVNHQADSRASWVDAGIPHPPAVYASPAIHEDQAHDRRAGPTLTLDRPMRSSVLAAQAAMWEKASSSSSPSVPAKELDTDVAAALWNHPHQAMANAGPSKPMSVNSDGGSSATGSGGTSYVSEAQVRAMAERLAMLEAQVRKDAAPPSAASAGRAASPAATHEPPPNYTAGH</sequence>
<feature type="compositionally biased region" description="Low complexity" evidence="5">
    <location>
        <begin position="88"/>
        <end position="97"/>
    </location>
</feature>
<dbReference type="EMBL" id="JARJCW010000163">
    <property type="protein sequence ID" value="KAJ7189886.1"/>
    <property type="molecule type" value="Genomic_DNA"/>
</dbReference>
<dbReference type="InterPro" id="IPR008427">
    <property type="entry name" value="Extracellular_membr_CFEM_dom"/>
</dbReference>
<protein>
    <recommendedName>
        <fullName evidence="6">CFEM domain-containing protein</fullName>
    </recommendedName>
</protein>
<evidence type="ECO:0000256" key="1">
    <source>
        <dbReference type="ARBA" id="ARBA00004613"/>
    </source>
</evidence>
<keyword evidence="3" id="KW-0732">Signal</keyword>
<name>A0AAD6Y1A8_9AGAR</name>
<feature type="compositionally biased region" description="Low complexity" evidence="5">
    <location>
        <begin position="104"/>
        <end position="149"/>
    </location>
</feature>
<comment type="caution">
    <text evidence="7">The sequence shown here is derived from an EMBL/GenBank/DDBJ whole genome shotgun (WGS) entry which is preliminary data.</text>
</comment>
<evidence type="ECO:0000259" key="6">
    <source>
        <dbReference type="PROSITE" id="PS52012"/>
    </source>
</evidence>
<evidence type="ECO:0000313" key="7">
    <source>
        <dbReference type="EMBL" id="KAJ7189886.1"/>
    </source>
</evidence>
<feature type="region of interest" description="Disordered" evidence="5">
    <location>
        <begin position="264"/>
        <end position="291"/>
    </location>
</feature>
<reference evidence="7" key="1">
    <citation type="submission" date="2023-03" db="EMBL/GenBank/DDBJ databases">
        <title>Massive genome expansion in bonnet fungi (Mycena s.s.) driven by repeated elements and novel gene families across ecological guilds.</title>
        <authorList>
            <consortium name="Lawrence Berkeley National Laboratory"/>
            <person name="Harder C.B."/>
            <person name="Miyauchi S."/>
            <person name="Viragh M."/>
            <person name="Kuo A."/>
            <person name="Thoen E."/>
            <person name="Andreopoulos B."/>
            <person name="Lu D."/>
            <person name="Skrede I."/>
            <person name="Drula E."/>
            <person name="Henrissat B."/>
            <person name="Morin E."/>
            <person name="Kohler A."/>
            <person name="Barry K."/>
            <person name="LaButti K."/>
            <person name="Morin E."/>
            <person name="Salamov A."/>
            <person name="Lipzen A."/>
            <person name="Mereny Z."/>
            <person name="Hegedus B."/>
            <person name="Baldrian P."/>
            <person name="Stursova M."/>
            <person name="Weitz H."/>
            <person name="Taylor A."/>
            <person name="Grigoriev I.V."/>
            <person name="Nagy L.G."/>
            <person name="Martin F."/>
            <person name="Kauserud H."/>
        </authorList>
    </citation>
    <scope>NUCLEOTIDE SEQUENCE</scope>
    <source>
        <strain evidence="7">9144</strain>
    </source>
</reference>
<feature type="compositionally biased region" description="Pro residues" evidence="5">
    <location>
        <begin position="335"/>
        <end position="344"/>
    </location>
</feature>
<keyword evidence="4" id="KW-1015">Disulfide bond</keyword>
<evidence type="ECO:0000256" key="2">
    <source>
        <dbReference type="ARBA" id="ARBA00022525"/>
    </source>
</evidence>
<keyword evidence="2" id="KW-0964">Secreted</keyword>
<feature type="domain" description="CFEM" evidence="6">
    <location>
        <begin position="1"/>
        <end position="94"/>
    </location>
</feature>
<gene>
    <name evidence="7" type="ORF">GGX14DRAFT_484213</name>
</gene>
<organism evidence="7 8">
    <name type="scientific">Mycena pura</name>
    <dbReference type="NCBI Taxonomy" id="153505"/>
    <lineage>
        <taxon>Eukaryota</taxon>
        <taxon>Fungi</taxon>
        <taxon>Dikarya</taxon>
        <taxon>Basidiomycota</taxon>
        <taxon>Agaricomycotina</taxon>
        <taxon>Agaricomycetes</taxon>
        <taxon>Agaricomycetidae</taxon>
        <taxon>Agaricales</taxon>
        <taxon>Marasmiineae</taxon>
        <taxon>Mycenaceae</taxon>
        <taxon>Mycena</taxon>
    </lineage>
</organism>
<feature type="region of interest" description="Disordered" evidence="5">
    <location>
        <begin position="73"/>
        <end position="149"/>
    </location>
</feature>
<comment type="subcellular location">
    <subcellularLocation>
        <location evidence="1">Secreted</location>
    </subcellularLocation>
</comment>
<evidence type="ECO:0000313" key="8">
    <source>
        <dbReference type="Proteomes" id="UP001219525"/>
    </source>
</evidence>
<dbReference type="GO" id="GO:0005576">
    <property type="term" value="C:extracellular region"/>
    <property type="evidence" value="ECO:0007669"/>
    <property type="project" value="UniProtKB-SubCell"/>
</dbReference>
<evidence type="ECO:0000256" key="5">
    <source>
        <dbReference type="SAM" id="MobiDB-lite"/>
    </source>
</evidence>
<dbReference type="Proteomes" id="UP001219525">
    <property type="component" value="Unassembled WGS sequence"/>
</dbReference>
<dbReference type="AlphaFoldDB" id="A0AAD6Y1A8"/>
<accession>A0AAD6Y1A8</accession>
<keyword evidence="8" id="KW-1185">Reference proteome</keyword>
<proteinExistence type="predicted"/>